<organism evidence="1 2">
    <name type="scientific">Batillaria attramentaria</name>
    <dbReference type="NCBI Taxonomy" id="370345"/>
    <lineage>
        <taxon>Eukaryota</taxon>
        <taxon>Metazoa</taxon>
        <taxon>Spiralia</taxon>
        <taxon>Lophotrochozoa</taxon>
        <taxon>Mollusca</taxon>
        <taxon>Gastropoda</taxon>
        <taxon>Caenogastropoda</taxon>
        <taxon>Sorbeoconcha</taxon>
        <taxon>Cerithioidea</taxon>
        <taxon>Batillariidae</taxon>
        <taxon>Batillaria</taxon>
    </lineage>
</organism>
<evidence type="ECO:0000313" key="1">
    <source>
        <dbReference type="EMBL" id="KAK7485240.1"/>
    </source>
</evidence>
<protein>
    <submittedName>
        <fullName evidence="1">Uncharacterized protein</fullName>
    </submittedName>
</protein>
<dbReference type="AlphaFoldDB" id="A0ABD0KE74"/>
<dbReference type="EMBL" id="JACVVK020000197">
    <property type="protein sequence ID" value="KAK7485240.1"/>
    <property type="molecule type" value="Genomic_DNA"/>
</dbReference>
<reference evidence="1 2" key="1">
    <citation type="journal article" date="2023" name="Sci. Data">
        <title>Genome assembly of the Korean intertidal mud-creeper Batillaria attramentaria.</title>
        <authorList>
            <person name="Patra A.K."/>
            <person name="Ho P.T."/>
            <person name="Jun S."/>
            <person name="Lee S.J."/>
            <person name="Kim Y."/>
            <person name="Won Y.J."/>
        </authorList>
    </citation>
    <scope>NUCLEOTIDE SEQUENCE [LARGE SCALE GENOMIC DNA]</scope>
    <source>
        <strain evidence="1">Wonlab-2016</strain>
    </source>
</reference>
<gene>
    <name evidence="1" type="ORF">BaRGS_00023491</name>
</gene>
<name>A0ABD0KE74_9CAEN</name>
<accession>A0ABD0KE74</accession>
<proteinExistence type="predicted"/>
<comment type="caution">
    <text evidence="1">The sequence shown here is derived from an EMBL/GenBank/DDBJ whole genome shotgun (WGS) entry which is preliminary data.</text>
</comment>
<evidence type="ECO:0000313" key="2">
    <source>
        <dbReference type="Proteomes" id="UP001519460"/>
    </source>
</evidence>
<sequence length="73" mass="8151">MTRSENSVRCEAFKLNMTPRTTIPSVYKAIVVKEAMTKKYEIAVTSSGVACFQLVLVTKGECKQAKRHKATQL</sequence>
<dbReference type="Proteomes" id="UP001519460">
    <property type="component" value="Unassembled WGS sequence"/>
</dbReference>
<keyword evidence="2" id="KW-1185">Reference proteome</keyword>